<evidence type="ECO:0000313" key="9">
    <source>
        <dbReference type="EMBL" id="QUJ78416.1"/>
    </source>
</evidence>
<keyword evidence="5 6" id="KW-0408">Iron</keyword>
<dbReference type="GO" id="GO:0009055">
    <property type="term" value="F:electron transfer activity"/>
    <property type="evidence" value="ECO:0007669"/>
    <property type="project" value="InterPro"/>
</dbReference>
<keyword evidence="7" id="KW-0732">Signal</keyword>
<dbReference type="EMBL" id="CP073585">
    <property type="protein sequence ID" value="QUJ78416.1"/>
    <property type="molecule type" value="Genomic_DNA"/>
</dbReference>
<dbReference type="GO" id="GO:0020037">
    <property type="term" value="F:heme binding"/>
    <property type="evidence" value="ECO:0007669"/>
    <property type="project" value="InterPro"/>
</dbReference>
<evidence type="ECO:0000256" key="6">
    <source>
        <dbReference type="PROSITE-ProRule" id="PRU00433"/>
    </source>
</evidence>
<organism evidence="9 10">
    <name type="scientific">Sulfitobacter albidus</name>
    <dbReference type="NCBI Taxonomy" id="2829501"/>
    <lineage>
        <taxon>Bacteria</taxon>
        <taxon>Pseudomonadati</taxon>
        <taxon>Pseudomonadota</taxon>
        <taxon>Alphaproteobacteria</taxon>
        <taxon>Rhodobacterales</taxon>
        <taxon>Roseobacteraceae</taxon>
        <taxon>Sulfitobacter</taxon>
    </lineage>
</organism>
<dbReference type="Pfam" id="PF00034">
    <property type="entry name" value="Cytochrom_C"/>
    <property type="match status" value="1"/>
</dbReference>
<dbReference type="InterPro" id="IPR036909">
    <property type="entry name" value="Cyt_c-like_dom_sf"/>
</dbReference>
<sequence length="151" mass="16437">MTKFAATAVTLALLGAPAFADGHATGDADAGEKVFNKCKACHMIQDADGNDIVKGGRTGPNLYGLYQRVAGSTDFRYGDSIVEAGEAGLEWNEEEFVKYVADPKEYLAEYLDDKKARSKMSFKLRKEEEAADVWAYIVSVGPEPKEEDGES</sequence>
<feature type="chain" id="PRO_5037701438" evidence="7">
    <location>
        <begin position="21"/>
        <end position="151"/>
    </location>
</feature>
<dbReference type="RefSeq" id="WP_212706608.1">
    <property type="nucleotide sequence ID" value="NZ_CP073585.1"/>
</dbReference>
<accession>A0A975JHS1</accession>
<protein>
    <submittedName>
        <fullName evidence="9">C-type cytochrome</fullName>
    </submittedName>
</protein>
<keyword evidence="1" id="KW-0813">Transport</keyword>
<keyword evidence="4" id="KW-0249">Electron transport</keyword>
<dbReference type="PROSITE" id="PS51007">
    <property type="entry name" value="CYTC"/>
    <property type="match status" value="1"/>
</dbReference>
<gene>
    <name evidence="9" type="ORF">KDD17_18435</name>
</gene>
<keyword evidence="3 6" id="KW-0479">Metal-binding</keyword>
<keyword evidence="2 6" id="KW-0349">Heme</keyword>
<keyword evidence="10" id="KW-1185">Reference proteome</keyword>
<feature type="signal peptide" evidence="7">
    <location>
        <begin position="1"/>
        <end position="20"/>
    </location>
</feature>
<evidence type="ECO:0000256" key="4">
    <source>
        <dbReference type="ARBA" id="ARBA00022982"/>
    </source>
</evidence>
<dbReference type="InterPro" id="IPR002327">
    <property type="entry name" value="Cyt_c_1A/1B"/>
</dbReference>
<evidence type="ECO:0000256" key="1">
    <source>
        <dbReference type="ARBA" id="ARBA00022448"/>
    </source>
</evidence>
<evidence type="ECO:0000259" key="8">
    <source>
        <dbReference type="PROSITE" id="PS51007"/>
    </source>
</evidence>
<evidence type="ECO:0000256" key="3">
    <source>
        <dbReference type="ARBA" id="ARBA00022723"/>
    </source>
</evidence>
<evidence type="ECO:0000256" key="7">
    <source>
        <dbReference type="SAM" id="SignalP"/>
    </source>
</evidence>
<dbReference type="InterPro" id="IPR009056">
    <property type="entry name" value="Cyt_c-like_dom"/>
</dbReference>
<feature type="domain" description="Cytochrome c" evidence="8">
    <location>
        <begin position="26"/>
        <end position="141"/>
    </location>
</feature>
<evidence type="ECO:0000256" key="5">
    <source>
        <dbReference type="ARBA" id="ARBA00023004"/>
    </source>
</evidence>
<dbReference type="PANTHER" id="PTHR11961">
    <property type="entry name" value="CYTOCHROME C"/>
    <property type="match status" value="1"/>
</dbReference>
<dbReference type="Proteomes" id="UP000683291">
    <property type="component" value="Chromosome pJK7-1-4"/>
</dbReference>
<dbReference type="SUPFAM" id="SSF46626">
    <property type="entry name" value="Cytochrome c"/>
    <property type="match status" value="1"/>
</dbReference>
<dbReference type="Gene3D" id="1.10.760.10">
    <property type="entry name" value="Cytochrome c-like domain"/>
    <property type="match status" value="1"/>
</dbReference>
<reference evidence="9" key="1">
    <citation type="submission" date="2021-04" db="EMBL/GenBank/DDBJ databases">
        <title>Complete genome sequence for Sulfitobacter sp. strain JK7-1.</title>
        <authorList>
            <person name="Park S.-J."/>
        </authorList>
    </citation>
    <scope>NUCLEOTIDE SEQUENCE</scope>
    <source>
        <strain evidence="9">JK7-1</strain>
    </source>
</reference>
<name>A0A975JHS1_9RHOB</name>
<dbReference type="KEGG" id="sual:KDD17_18435"/>
<evidence type="ECO:0000313" key="10">
    <source>
        <dbReference type="Proteomes" id="UP000683291"/>
    </source>
</evidence>
<evidence type="ECO:0000256" key="2">
    <source>
        <dbReference type="ARBA" id="ARBA00022617"/>
    </source>
</evidence>
<dbReference type="AlphaFoldDB" id="A0A975JHS1"/>
<dbReference type="GO" id="GO:0046872">
    <property type="term" value="F:metal ion binding"/>
    <property type="evidence" value="ECO:0007669"/>
    <property type="project" value="UniProtKB-KW"/>
</dbReference>
<proteinExistence type="predicted"/>